<evidence type="ECO:0000313" key="4">
    <source>
        <dbReference type="Proteomes" id="UP001152799"/>
    </source>
</evidence>
<dbReference type="SUPFAM" id="SSF47095">
    <property type="entry name" value="HMG-box"/>
    <property type="match status" value="1"/>
</dbReference>
<dbReference type="EMBL" id="OU892285">
    <property type="protein sequence ID" value="CAG9773913.1"/>
    <property type="molecule type" value="Genomic_DNA"/>
</dbReference>
<dbReference type="InterPro" id="IPR036910">
    <property type="entry name" value="HMG_box_dom_sf"/>
</dbReference>
<reference evidence="3" key="1">
    <citation type="submission" date="2022-01" db="EMBL/GenBank/DDBJ databases">
        <authorList>
            <person name="King R."/>
        </authorList>
    </citation>
    <scope>NUCLEOTIDE SEQUENCE</scope>
</reference>
<sequence>MSSFTLFMKENHNNDKSLIENVRHLRDKWAQLSEVEKEKYRMISQRNMEQYKVEMAKWEAQMIAEGKPHLVRSKTLKPKKGKSE</sequence>
<dbReference type="GO" id="GO:0005634">
    <property type="term" value="C:nucleus"/>
    <property type="evidence" value="ECO:0007669"/>
    <property type="project" value="UniProtKB-UniRule"/>
</dbReference>
<name>A0A9N9MYA4_9CUCU</name>
<dbReference type="GO" id="GO:0003677">
    <property type="term" value="F:DNA binding"/>
    <property type="evidence" value="ECO:0007669"/>
    <property type="project" value="UniProtKB-UniRule"/>
</dbReference>
<keyword evidence="1" id="KW-0238">DNA-binding</keyword>
<evidence type="ECO:0000259" key="2">
    <source>
        <dbReference type="PROSITE" id="PS50118"/>
    </source>
</evidence>
<gene>
    <name evidence="3" type="ORF">CEUTPL_LOCUS14298</name>
</gene>
<feature type="domain" description="HMG box" evidence="2">
    <location>
        <begin position="1"/>
        <end position="59"/>
    </location>
</feature>
<dbReference type="Proteomes" id="UP001152799">
    <property type="component" value="Chromosome 9"/>
</dbReference>
<dbReference type="AlphaFoldDB" id="A0A9N9MYA4"/>
<proteinExistence type="predicted"/>
<dbReference type="PROSITE" id="PS50118">
    <property type="entry name" value="HMG_BOX_2"/>
    <property type="match status" value="1"/>
</dbReference>
<dbReference type="InterPro" id="IPR009071">
    <property type="entry name" value="HMG_box_dom"/>
</dbReference>
<accession>A0A9N9MYA4</accession>
<organism evidence="3 4">
    <name type="scientific">Ceutorhynchus assimilis</name>
    <name type="common">cabbage seed weevil</name>
    <dbReference type="NCBI Taxonomy" id="467358"/>
    <lineage>
        <taxon>Eukaryota</taxon>
        <taxon>Metazoa</taxon>
        <taxon>Ecdysozoa</taxon>
        <taxon>Arthropoda</taxon>
        <taxon>Hexapoda</taxon>
        <taxon>Insecta</taxon>
        <taxon>Pterygota</taxon>
        <taxon>Neoptera</taxon>
        <taxon>Endopterygota</taxon>
        <taxon>Coleoptera</taxon>
        <taxon>Polyphaga</taxon>
        <taxon>Cucujiformia</taxon>
        <taxon>Curculionidae</taxon>
        <taxon>Ceutorhynchinae</taxon>
        <taxon>Ceutorhynchus</taxon>
    </lineage>
</organism>
<dbReference type="OrthoDB" id="5550281at2759"/>
<dbReference type="Gene3D" id="1.10.30.10">
    <property type="entry name" value="High mobility group box domain"/>
    <property type="match status" value="1"/>
</dbReference>
<evidence type="ECO:0000313" key="3">
    <source>
        <dbReference type="EMBL" id="CAG9773913.1"/>
    </source>
</evidence>
<protein>
    <recommendedName>
        <fullName evidence="2">HMG box domain-containing protein</fullName>
    </recommendedName>
</protein>
<keyword evidence="1" id="KW-0539">Nucleus</keyword>
<evidence type="ECO:0000256" key="1">
    <source>
        <dbReference type="PROSITE-ProRule" id="PRU00267"/>
    </source>
</evidence>
<feature type="DNA-binding region" description="HMG box" evidence="1">
    <location>
        <begin position="1"/>
        <end position="59"/>
    </location>
</feature>
<keyword evidence="4" id="KW-1185">Reference proteome</keyword>